<dbReference type="GO" id="GO:0000725">
    <property type="term" value="P:recombinational repair"/>
    <property type="evidence" value="ECO:0007669"/>
    <property type="project" value="TreeGrafter"/>
</dbReference>
<gene>
    <name evidence="19" type="primary">addA</name>
    <name evidence="19" type="ORF">EOD42_24845</name>
</gene>
<keyword evidence="1" id="KW-0540">Nuclease</keyword>
<dbReference type="NCBIfam" id="TIGR02784">
    <property type="entry name" value="addA_alphas"/>
    <property type="match status" value="1"/>
</dbReference>
<feature type="binding site" evidence="15">
    <location>
        <begin position="29"/>
        <end position="36"/>
    </location>
    <ligand>
        <name>ATP</name>
        <dbReference type="ChEBI" id="CHEBI:30616"/>
    </ligand>
</feature>
<keyword evidence="20" id="KW-1185">Reference proteome</keyword>
<proteinExistence type="predicted"/>
<evidence type="ECO:0000256" key="10">
    <source>
        <dbReference type="ARBA" id="ARBA00023235"/>
    </source>
</evidence>
<evidence type="ECO:0000256" key="14">
    <source>
        <dbReference type="ARBA" id="ARBA00048988"/>
    </source>
</evidence>
<keyword evidence="2 15" id="KW-0547">Nucleotide-binding</keyword>
<dbReference type="InterPro" id="IPR014017">
    <property type="entry name" value="DNA_helicase_UvrD-like_C"/>
</dbReference>
<dbReference type="Gene3D" id="3.40.50.300">
    <property type="entry name" value="P-loop containing nucleotide triphosphate hydrolases"/>
    <property type="match status" value="3"/>
</dbReference>
<dbReference type="PROSITE" id="PS51217">
    <property type="entry name" value="UVRD_HELICASE_CTER"/>
    <property type="match status" value="1"/>
</dbReference>
<dbReference type="GO" id="GO:0043138">
    <property type="term" value="F:3'-5' DNA helicase activity"/>
    <property type="evidence" value="ECO:0007669"/>
    <property type="project" value="UniProtKB-EC"/>
</dbReference>
<dbReference type="EMBL" id="SACL01000017">
    <property type="protein sequence ID" value="RVT89628.1"/>
    <property type="molecule type" value="Genomic_DNA"/>
</dbReference>
<evidence type="ECO:0000256" key="4">
    <source>
        <dbReference type="ARBA" id="ARBA00022801"/>
    </source>
</evidence>
<dbReference type="InterPro" id="IPR038726">
    <property type="entry name" value="PDDEXK_AddAB-type"/>
</dbReference>
<dbReference type="Gene3D" id="1.10.486.10">
    <property type="entry name" value="PCRA, domain 4"/>
    <property type="match status" value="1"/>
</dbReference>
<dbReference type="GO" id="GO:0004527">
    <property type="term" value="F:exonuclease activity"/>
    <property type="evidence" value="ECO:0007669"/>
    <property type="project" value="UniProtKB-KW"/>
</dbReference>
<evidence type="ECO:0000256" key="5">
    <source>
        <dbReference type="ARBA" id="ARBA00022806"/>
    </source>
</evidence>
<dbReference type="SUPFAM" id="SSF52980">
    <property type="entry name" value="Restriction endonuclease-like"/>
    <property type="match status" value="1"/>
</dbReference>
<dbReference type="InterPro" id="IPR014016">
    <property type="entry name" value="UvrD-like_ATP-bd"/>
</dbReference>
<feature type="domain" description="UvrD-like helicase C-terminal" evidence="18">
    <location>
        <begin position="511"/>
        <end position="793"/>
    </location>
</feature>
<dbReference type="PROSITE" id="PS51198">
    <property type="entry name" value="UVRD_HELICASE_ATP_BIND"/>
    <property type="match status" value="1"/>
</dbReference>
<dbReference type="GO" id="GO:0003677">
    <property type="term" value="F:DNA binding"/>
    <property type="evidence" value="ECO:0007669"/>
    <property type="project" value="UniProtKB-KW"/>
</dbReference>
<dbReference type="Pfam" id="PF12705">
    <property type="entry name" value="PDDEXK_1"/>
    <property type="match status" value="1"/>
</dbReference>
<organism evidence="19 20">
    <name type="scientific">Rhodovarius crocodyli</name>
    <dbReference type="NCBI Taxonomy" id="1979269"/>
    <lineage>
        <taxon>Bacteria</taxon>
        <taxon>Pseudomonadati</taxon>
        <taxon>Pseudomonadota</taxon>
        <taxon>Alphaproteobacteria</taxon>
        <taxon>Acetobacterales</taxon>
        <taxon>Roseomonadaceae</taxon>
        <taxon>Rhodovarius</taxon>
    </lineage>
</organism>
<comment type="catalytic activity">
    <reaction evidence="14">
        <text>ATP + H2O = ADP + phosphate + H(+)</text>
        <dbReference type="Rhea" id="RHEA:13065"/>
        <dbReference type="ChEBI" id="CHEBI:15377"/>
        <dbReference type="ChEBI" id="CHEBI:15378"/>
        <dbReference type="ChEBI" id="CHEBI:30616"/>
        <dbReference type="ChEBI" id="CHEBI:43474"/>
        <dbReference type="ChEBI" id="CHEBI:456216"/>
        <dbReference type="EC" id="5.6.2.4"/>
    </reaction>
</comment>
<evidence type="ECO:0000256" key="9">
    <source>
        <dbReference type="ARBA" id="ARBA00023204"/>
    </source>
</evidence>
<evidence type="ECO:0000256" key="13">
    <source>
        <dbReference type="ARBA" id="ARBA00034923"/>
    </source>
</evidence>
<dbReference type="SUPFAM" id="SSF52540">
    <property type="entry name" value="P-loop containing nucleoside triphosphate hydrolases"/>
    <property type="match status" value="1"/>
</dbReference>
<feature type="compositionally biased region" description="Low complexity" evidence="16">
    <location>
        <begin position="970"/>
        <end position="981"/>
    </location>
</feature>
<keyword evidence="7 15" id="KW-0067">ATP-binding</keyword>
<dbReference type="Gene3D" id="3.30.160.800">
    <property type="match status" value="1"/>
</dbReference>
<dbReference type="InterPro" id="IPR014151">
    <property type="entry name" value="DNA_helicase_AddA"/>
</dbReference>
<keyword evidence="8" id="KW-0238">DNA-binding</keyword>
<keyword evidence="9" id="KW-0234">DNA repair</keyword>
<dbReference type="Gene3D" id="3.90.320.10">
    <property type="match status" value="1"/>
</dbReference>
<keyword evidence="6" id="KW-0269">Exonuclease</keyword>
<evidence type="ECO:0000259" key="18">
    <source>
        <dbReference type="PROSITE" id="PS51217"/>
    </source>
</evidence>
<evidence type="ECO:0000259" key="17">
    <source>
        <dbReference type="PROSITE" id="PS51198"/>
    </source>
</evidence>
<dbReference type="GO" id="GO:0005829">
    <property type="term" value="C:cytosol"/>
    <property type="evidence" value="ECO:0007669"/>
    <property type="project" value="TreeGrafter"/>
</dbReference>
<evidence type="ECO:0000313" key="20">
    <source>
        <dbReference type="Proteomes" id="UP000282957"/>
    </source>
</evidence>
<evidence type="ECO:0000256" key="12">
    <source>
        <dbReference type="ARBA" id="ARBA00034808"/>
    </source>
</evidence>
<dbReference type="InterPro" id="IPR027417">
    <property type="entry name" value="P-loop_NTPase"/>
</dbReference>
<evidence type="ECO:0000256" key="11">
    <source>
        <dbReference type="ARBA" id="ARBA00034617"/>
    </source>
</evidence>
<feature type="region of interest" description="Disordered" evidence="16">
    <location>
        <begin position="914"/>
        <end position="940"/>
    </location>
</feature>
<dbReference type="GO" id="GO:0005524">
    <property type="term" value="F:ATP binding"/>
    <property type="evidence" value="ECO:0007669"/>
    <property type="project" value="UniProtKB-UniRule"/>
</dbReference>
<dbReference type="PANTHER" id="PTHR11070">
    <property type="entry name" value="UVRD / RECB / PCRA DNA HELICASE FAMILY MEMBER"/>
    <property type="match status" value="1"/>
</dbReference>
<name>A0A437LW49_9PROT</name>
<dbReference type="EC" id="5.6.2.4" evidence="12"/>
<evidence type="ECO:0000256" key="15">
    <source>
        <dbReference type="PROSITE-ProRule" id="PRU00560"/>
    </source>
</evidence>
<comment type="caution">
    <text evidence="19">The sequence shown here is derived from an EMBL/GenBank/DDBJ whole genome shotgun (WGS) entry which is preliminary data.</text>
</comment>
<reference evidence="19 20" key="1">
    <citation type="submission" date="2019-01" db="EMBL/GenBank/DDBJ databases">
        <authorList>
            <person name="Chen W.-M."/>
        </authorList>
    </citation>
    <scope>NUCLEOTIDE SEQUENCE [LARGE SCALE GENOMIC DNA]</scope>
    <source>
        <strain evidence="19 20">CCP-6</strain>
    </source>
</reference>
<evidence type="ECO:0000313" key="19">
    <source>
        <dbReference type="EMBL" id="RVT89628.1"/>
    </source>
</evidence>
<sequence length="1150" mass="122149">MNTALTPAQRAEAEQSRASDPLASAWVSASAGSGKTKLLTDRVLRLMLAGTPPGRILCLTFTKAAAAEMAQRLNKALGEWAVAEDATLRRLLTRLLGQPPKISEEALARRLFAEVLELPGGMRISTIHAFCQSLLRAFPLEAGLPPQFSVLEDADAQATLTEAREGVLARGSALLEGLAEKISADRFAGLVKDMAGSAARIDEAIQGSGGLALLRAALANALGAPADGAAALEAGCMAGDNDALARAAAMLRLSGNVNDRERGAKLSLWLAEEAAGRAAGFAGWCGIFLTNEGTVRKTLATKGGMPASFAEVQDILAREGERILRLRQSQVAAGMVDSTLALLGLAEPVLAAYAEAKSARAQLDFNDLIEATGALLRDPGSAWVLFKLDSGLDHILVDEAQDSNPAQWRIVKALSADFFSGEGATETPRSVFAVGDVKQSIYGFQGADPTGFSDSKGHFSARVLGAAGRFEDVPLDVSFRSTPAVLGLVDATFAGPARDGVVEAGNTMRHIPHRAGAAGLVELWPLQLAAKSGPPAPWAVPEETEAEAHAQARLAAAIARRIAHMLAHETLPARADGPGQPEGRRIRPDDILILVRSRNALARLIIRELKQALVPVGGLDRIALTAQIGVMDVLALLDVLLMPRDDLQLAALLKSPLPPVSLTEEELFALARGRDASLHAQLMEHRGQGTRYALAADWIAGWAARADRATPHALLAELLGADGGRARLLARLGPEAAEGLDELLNAALTHEGRHAPSLQGFLHWLRQGGAEVKRDAEQAQGLVRLMTVHGAKGLQAPIVILPDTVRRPPAESGLRWLPDGERELPLWIPVKEMPRPDVVDALSDAEARQKQQEENRLLYVALTRAEDRLLVCGWAGEKGARDVDWYSQIAQGFSTLGAEPMALDPDMVGADGFAGEGARFATPQTDPPREEPAREAARSATLPGWAAIPAELERLPGALSPSALLDEEAGPPAAAPHAPGDPAARRFLRGRLIHALLQHLPLLPLAERDRAAERFLARPGHAISAEEQAAIAAETRTLLHDARFAAAFGPESLAEAPIAGRIGGQLYAGQVDRLLVEPGRVLLIDYKTNRPPPELVEAVSPAYLKQMAAYRALLRLAFPGRVVETALLWTYAARLMPLPDGLLDIHAPAA</sequence>
<protein>
    <recommendedName>
        <fullName evidence="12">DNA 3'-5' helicase</fullName>
        <ecNumber evidence="12">5.6.2.4</ecNumber>
    </recommendedName>
    <alternativeName>
        <fullName evidence="13">DNA 3'-5' helicase II</fullName>
    </alternativeName>
</protein>
<dbReference type="InterPro" id="IPR011335">
    <property type="entry name" value="Restrct_endonuc-II-like"/>
</dbReference>
<dbReference type="PANTHER" id="PTHR11070:SF2">
    <property type="entry name" value="ATP-DEPENDENT DNA HELICASE SRS2"/>
    <property type="match status" value="1"/>
</dbReference>
<evidence type="ECO:0000256" key="3">
    <source>
        <dbReference type="ARBA" id="ARBA00022763"/>
    </source>
</evidence>
<feature type="domain" description="UvrD-like helicase ATP-binding" evidence="17">
    <location>
        <begin position="8"/>
        <end position="482"/>
    </location>
</feature>
<feature type="region of interest" description="Disordered" evidence="16">
    <location>
        <begin position="962"/>
        <end position="981"/>
    </location>
</feature>
<comment type="catalytic activity">
    <reaction evidence="11">
        <text>Couples ATP hydrolysis with the unwinding of duplex DNA by translocating in the 3'-5' direction.</text>
        <dbReference type="EC" id="5.6.2.4"/>
    </reaction>
</comment>
<evidence type="ECO:0000256" key="7">
    <source>
        <dbReference type="ARBA" id="ARBA00022840"/>
    </source>
</evidence>
<evidence type="ECO:0000256" key="8">
    <source>
        <dbReference type="ARBA" id="ARBA00023125"/>
    </source>
</evidence>
<dbReference type="InterPro" id="IPR011604">
    <property type="entry name" value="PDDEXK-like_dom_sf"/>
</dbReference>
<dbReference type="OrthoDB" id="9810135at2"/>
<feature type="compositionally biased region" description="Basic and acidic residues" evidence="16">
    <location>
        <begin position="927"/>
        <end position="937"/>
    </location>
</feature>
<dbReference type="InterPro" id="IPR000212">
    <property type="entry name" value="DNA_helicase_UvrD/REP"/>
</dbReference>
<dbReference type="AlphaFoldDB" id="A0A437LW49"/>
<evidence type="ECO:0000256" key="2">
    <source>
        <dbReference type="ARBA" id="ARBA00022741"/>
    </source>
</evidence>
<dbReference type="RefSeq" id="WP_127790308.1">
    <property type="nucleotide sequence ID" value="NZ_SACL01000017.1"/>
</dbReference>
<dbReference type="Proteomes" id="UP000282957">
    <property type="component" value="Unassembled WGS sequence"/>
</dbReference>
<keyword evidence="3" id="KW-0227">DNA damage</keyword>
<keyword evidence="5 15" id="KW-0347">Helicase</keyword>
<accession>A0A437LW49</accession>
<evidence type="ECO:0000256" key="16">
    <source>
        <dbReference type="SAM" id="MobiDB-lite"/>
    </source>
</evidence>
<dbReference type="Pfam" id="PF13361">
    <property type="entry name" value="UvrD_C"/>
    <property type="match status" value="1"/>
</dbReference>
<evidence type="ECO:0000256" key="6">
    <source>
        <dbReference type="ARBA" id="ARBA00022839"/>
    </source>
</evidence>
<evidence type="ECO:0000256" key="1">
    <source>
        <dbReference type="ARBA" id="ARBA00022722"/>
    </source>
</evidence>
<keyword evidence="10" id="KW-0413">Isomerase</keyword>
<keyword evidence="4 15" id="KW-0378">Hydrolase</keyword>
<dbReference type="Pfam" id="PF00580">
    <property type="entry name" value="UvrD-helicase"/>
    <property type="match status" value="1"/>
</dbReference>
<dbReference type="GO" id="GO:0033202">
    <property type="term" value="C:DNA helicase complex"/>
    <property type="evidence" value="ECO:0007669"/>
    <property type="project" value="TreeGrafter"/>
</dbReference>